<keyword evidence="4" id="KW-0547">Nucleotide-binding</keyword>
<evidence type="ECO:0000256" key="1">
    <source>
        <dbReference type="ARBA" id="ARBA00008276"/>
    </source>
</evidence>
<evidence type="ECO:0000313" key="10">
    <source>
        <dbReference type="Proteomes" id="UP000012073"/>
    </source>
</evidence>
<dbReference type="NCBIfam" id="TIGR01499">
    <property type="entry name" value="folC"/>
    <property type="match status" value="1"/>
</dbReference>
<keyword evidence="6" id="KW-0460">Magnesium</keyword>
<dbReference type="InterPro" id="IPR018109">
    <property type="entry name" value="Folylpolyglutamate_synth_CS"/>
</dbReference>
<evidence type="ECO:0000256" key="6">
    <source>
        <dbReference type="ARBA" id="ARBA00022842"/>
    </source>
</evidence>
<dbReference type="GO" id="GO:0004326">
    <property type="term" value="F:tetrahydrofolylpolyglutamate synthase activity"/>
    <property type="evidence" value="ECO:0007669"/>
    <property type="project" value="InterPro"/>
</dbReference>
<protein>
    <submittedName>
        <fullName evidence="9">Uncharacterized protein</fullName>
    </submittedName>
</protein>
<dbReference type="OrthoDB" id="5212574at2759"/>
<organism evidence="9 10">
    <name type="scientific">Chondrus crispus</name>
    <name type="common">Carrageen Irish moss</name>
    <name type="synonym">Polymorpha crispa</name>
    <dbReference type="NCBI Taxonomy" id="2769"/>
    <lineage>
        <taxon>Eukaryota</taxon>
        <taxon>Rhodophyta</taxon>
        <taxon>Florideophyceae</taxon>
        <taxon>Rhodymeniophycidae</taxon>
        <taxon>Gigartinales</taxon>
        <taxon>Gigartinaceae</taxon>
        <taxon>Chondrus</taxon>
    </lineage>
</organism>
<dbReference type="InterPro" id="IPR004101">
    <property type="entry name" value="Mur_ligase_C"/>
</dbReference>
<dbReference type="SUPFAM" id="SSF53623">
    <property type="entry name" value="MurD-like peptide ligases, catalytic domain"/>
    <property type="match status" value="1"/>
</dbReference>
<evidence type="ECO:0000313" key="9">
    <source>
        <dbReference type="EMBL" id="CDF39796.1"/>
    </source>
</evidence>
<accession>R7QQM9</accession>
<dbReference type="InterPro" id="IPR001645">
    <property type="entry name" value="Folylpolyglutamate_synth"/>
</dbReference>
<keyword evidence="10" id="KW-1185">Reference proteome</keyword>
<proteinExistence type="inferred from homology"/>
<name>R7QQM9_CHOCR</name>
<dbReference type="PROSITE" id="PS01012">
    <property type="entry name" value="FOLYLPOLYGLU_SYNT_2"/>
    <property type="match status" value="1"/>
</dbReference>
<dbReference type="GO" id="GO:0005737">
    <property type="term" value="C:cytoplasm"/>
    <property type="evidence" value="ECO:0007669"/>
    <property type="project" value="TreeGrafter"/>
</dbReference>
<dbReference type="EMBL" id="HG002073">
    <property type="protein sequence ID" value="CDF39796.1"/>
    <property type="molecule type" value="Genomic_DNA"/>
</dbReference>
<keyword evidence="3" id="KW-0479">Metal-binding</keyword>
<feature type="domain" description="Mur ligase central" evidence="8">
    <location>
        <begin position="30"/>
        <end position="176"/>
    </location>
</feature>
<comment type="similarity">
    <text evidence="1">Belongs to the folylpolyglutamate synthase family.</text>
</comment>
<dbReference type="SUPFAM" id="SSF53244">
    <property type="entry name" value="MurD-like peptide ligases, peptide-binding domain"/>
    <property type="match status" value="1"/>
</dbReference>
<evidence type="ECO:0000256" key="4">
    <source>
        <dbReference type="ARBA" id="ARBA00022741"/>
    </source>
</evidence>
<dbReference type="STRING" id="2769.R7QQM9"/>
<dbReference type="GO" id="GO:0005524">
    <property type="term" value="F:ATP binding"/>
    <property type="evidence" value="ECO:0007669"/>
    <property type="project" value="UniProtKB-KW"/>
</dbReference>
<dbReference type="GO" id="GO:0008841">
    <property type="term" value="F:dihydrofolate synthase activity"/>
    <property type="evidence" value="ECO:0007669"/>
    <property type="project" value="TreeGrafter"/>
</dbReference>
<dbReference type="KEGG" id="ccp:CHC_T00000400001"/>
<gene>
    <name evidence="9" type="ORF">CHC_T00000400001</name>
</gene>
<dbReference type="Gene3D" id="3.40.1190.10">
    <property type="entry name" value="Mur-like, catalytic domain"/>
    <property type="match status" value="1"/>
</dbReference>
<keyword evidence="5" id="KW-0067">ATP-binding</keyword>
<dbReference type="Pfam" id="PF08245">
    <property type="entry name" value="Mur_ligase_M"/>
    <property type="match status" value="1"/>
</dbReference>
<evidence type="ECO:0000256" key="2">
    <source>
        <dbReference type="ARBA" id="ARBA00022598"/>
    </source>
</evidence>
<dbReference type="GeneID" id="17317803"/>
<evidence type="ECO:0000259" key="8">
    <source>
        <dbReference type="Pfam" id="PF08245"/>
    </source>
</evidence>
<dbReference type="PhylomeDB" id="R7QQM9"/>
<feature type="domain" description="Mur ligase C-terminal" evidence="7">
    <location>
        <begin position="279"/>
        <end position="382"/>
    </location>
</feature>
<dbReference type="PANTHER" id="PTHR11136">
    <property type="entry name" value="FOLYLPOLYGLUTAMATE SYNTHASE-RELATED"/>
    <property type="match status" value="1"/>
</dbReference>
<sequence length="426" mass="45439">MRANRISSEPAAELLSRLSSPQKAFSAVHVTGSKGKGSVATMVTAALLHAPLFVSTVGTYGSPHVERFNERIRINGRSIPDDDLANALGQVLDVREQEPEVRAATVFDVVCASAMLEFKRIQARWAVIEVGLGGRLDSTNVLDAPVAVITNVHLEHKEIIGPTRKDIAYEKAGIIAPGAHVVCGMSRGHELANIFVQEAASKSPPATIQFCAPEAGHSLFEHNLMLSRAAVQAVARREGVAGMADNDLLPKSLAEEAMSNLPARQEMFTVASGAGETDTPVRVLLDGAHVPESVEMVLRESSSGRPRVILYGSGVDKDVEAIGQLLHDARPLHVVATAAGVSETYMPADDLAERIRKTGNTPVTAVGDADEALQAAIDLANSLGADLAILGSLHIAGRVRPSLRARQDHFRSNQQKPRFSPDARQQ</sequence>
<dbReference type="Pfam" id="PF02875">
    <property type="entry name" value="Mur_ligase_C"/>
    <property type="match status" value="1"/>
</dbReference>
<dbReference type="Gramene" id="CDF39796">
    <property type="protein sequence ID" value="CDF39796"/>
    <property type="gene ID" value="CHC_T00000400001"/>
</dbReference>
<dbReference type="Proteomes" id="UP000012073">
    <property type="component" value="Unassembled WGS sequence"/>
</dbReference>
<reference evidence="10" key="1">
    <citation type="journal article" date="2013" name="Proc. Natl. Acad. Sci. U.S.A.">
        <title>Genome structure and metabolic features in the red seaweed Chondrus crispus shed light on evolution of the Archaeplastida.</title>
        <authorList>
            <person name="Collen J."/>
            <person name="Porcel B."/>
            <person name="Carre W."/>
            <person name="Ball S.G."/>
            <person name="Chaparro C."/>
            <person name="Tonon T."/>
            <person name="Barbeyron T."/>
            <person name="Michel G."/>
            <person name="Noel B."/>
            <person name="Valentin K."/>
            <person name="Elias M."/>
            <person name="Artiguenave F."/>
            <person name="Arun A."/>
            <person name="Aury J.M."/>
            <person name="Barbosa-Neto J.F."/>
            <person name="Bothwell J.H."/>
            <person name="Bouget F.Y."/>
            <person name="Brillet L."/>
            <person name="Cabello-Hurtado F."/>
            <person name="Capella-Gutierrez S."/>
            <person name="Charrier B."/>
            <person name="Cladiere L."/>
            <person name="Cock J.M."/>
            <person name="Coelho S.M."/>
            <person name="Colleoni C."/>
            <person name="Czjzek M."/>
            <person name="Da Silva C."/>
            <person name="Delage L."/>
            <person name="Denoeud F."/>
            <person name="Deschamps P."/>
            <person name="Dittami S.M."/>
            <person name="Gabaldon T."/>
            <person name="Gachon C.M."/>
            <person name="Groisillier A."/>
            <person name="Herve C."/>
            <person name="Jabbari K."/>
            <person name="Katinka M."/>
            <person name="Kloareg B."/>
            <person name="Kowalczyk N."/>
            <person name="Labadie K."/>
            <person name="Leblanc C."/>
            <person name="Lopez P.J."/>
            <person name="McLachlan D.H."/>
            <person name="Meslet-Cladiere L."/>
            <person name="Moustafa A."/>
            <person name="Nehr Z."/>
            <person name="Nyvall Collen P."/>
            <person name="Panaud O."/>
            <person name="Partensky F."/>
            <person name="Poulain J."/>
            <person name="Rensing S.A."/>
            <person name="Rousvoal S."/>
            <person name="Samson G."/>
            <person name="Symeonidi A."/>
            <person name="Weissenbach J."/>
            <person name="Zambounis A."/>
            <person name="Wincker P."/>
            <person name="Boyen C."/>
        </authorList>
    </citation>
    <scope>NUCLEOTIDE SEQUENCE [LARGE SCALE GENOMIC DNA]</scope>
    <source>
        <strain evidence="10">cv. Stackhouse</strain>
    </source>
</reference>
<keyword evidence="2" id="KW-0436">Ligase</keyword>
<dbReference type="RefSeq" id="XP_005710090.1">
    <property type="nucleotide sequence ID" value="XM_005710033.1"/>
</dbReference>
<dbReference type="PANTHER" id="PTHR11136:SF0">
    <property type="entry name" value="DIHYDROFOLATE SYNTHETASE-RELATED"/>
    <property type="match status" value="1"/>
</dbReference>
<evidence type="ECO:0000256" key="3">
    <source>
        <dbReference type="ARBA" id="ARBA00022723"/>
    </source>
</evidence>
<dbReference type="InterPro" id="IPR036615">
    <property type="entry name" value="Mur_ligase_C_dom_sf"/>
</dbReference>
<dbReference type="Gene3D" id="3.90.190.20">
    <property type="entry name" value="Mur ligase, C-terminal domain"/>
    <property type="match status" value="1"/>
</dbReference>
<evidence type="ECO:0000259" key="7">
    <source>
        <dbReference type="Pfam" id="PF02875"/>
    </source>
</evidence>
<dbReference type="AlphaFoldDB" id="R7QQM9"/>
<dbReference type="OMA" id="HVISELM"/>
<dbReference type="GO" id="GO:0046872">
    <property type="term" value="F:metal ion binding"/>
    <property type="evidence" value="ECO:0007669"/>
    <property type="project" value="UniProtKB-KW"/>
</dbReference>
<dbReference type="InterPro" id="IPR036565">
    <property type="entry name" value="Mur-like_cat_sf"/>
</dbReference>
<dbReference type="InterPro" id="IPR013221">
    <property type="entry name" value="Mur_ligase_cen"/>
</dbReference>
<evidence type="ECO:0000256" key="5">
    <source>
        <dbReference type="ARBA" id="ARBA00022840"/>
    </source>
</evidence>